<dbReference type="GO" id="GO:0017168">
    <property type="term" value="F:5-oxoprolinase (ATP-hydrolyzing) activity"/>
    <property type="evidence" value="ECO:0007669"/>
    <property type="project" value="UniProtKB-EC"/>
</dbReference>
<dbReference type="GO" id="GO:0005524">
    <property type="term" value="F:ATP binding"/>
    <property type="evidence" value="ECO:0007669"/>
    <property type="project" value="UniProtKB-KW"/>
</dbReference>
<dbReference type="InterPro" id="IPR003833">
    <property type="entry name" value="CT_C_D"/>
</dbReference>
<dbReference type="Gene3D" id="3.30.1360.40">
    <property type="match status" value="1"/>
</dbReference>
<keyword evidence="1" id="KW-0547">Nucleotide-binding</keyword>
<evidence type="ECO:0000313" key="6">
    <source>
        <dbReference type="Proteomes" id="UP000651057"/>
    </source>
</evidence>
<evidence type="ECO:0000313" key="5">
    <source>
        <dbReference type="EMBL" id="MBL0682646.1"/>
    </source>
</evidence>
<dbReference type="SMART" id="SM00796">
    <property type="entry name" value="AHS1"/>
    <property type="match status" value="1"/>
</dbReference>
<comment type="caution">
    <text evidence="5">The sequence shown here is derived from an EMBL/GenBank/DDBJ whole genome shotgun (WGS) entry which is preliminary data.</text>
</comment>
<organism evidence="5 6">
    <name type="scientific">Aquimarina mytili</name>
    <dbReference type="NCBI Taxonomy" id="874423"/>
    <lineage>
        <taxon>Bacteria</taxon>
        <taxon>Pseudomonadati</taxon>
        <taxon>Bacteroidota</taxon>
        <taxon>Flavobacteriia</taxon>
        <taxon>Flavobacteriales</taxon>
        <taxon>Flavobacteriaceae</taxon>
        <taxon>Aquimarina</taxon>
    </lineage>
</organism>
<dbReference type="SUPFAM" id="SSF50891">
    <property type="entry name" value="Cyclophilin-like"/>
    <property type="match status" value="1"/>
</dbReference>
<dbReference type="Pfam" id="PF02682">
    <property type="entry name" value="CT_C_D"/>
    <property type="match status" value="1"/>
</dbReference>
<dbReference type="InterPro" id="IPR010016">
    <property type="entry name" value="PxpB"/>
</dbReference>
<keyword evidence="3" id="KW-0067">ATP-binding</keyword>
<reference evidence="5" key="1">
    <citation type="submission" date="2021-01" db="EMBL/GenBank/DDBJ databases">
        <authorList>
            <person name="Zhong Y.L."/>
        </authorList>
    </citation>
    <scope>NUCLEOTIDE SEQUENCE</scope>
    <source>
        <strain evidence="5">KCTC 23302</strain>
    </source>
</reference>
<evidence type="ECO:0000256" key="1">
    <source>
        <dbReference type="ARBA" id="ARBA00022741"/>
    </source>
</evidence>
<dbReference type="EC" id="3.5.2.9" evidence="5"/>
<dbReference type="Proteomes" id="UP000651057">
    <property type="component" value="Unassembled WGS sequence"/>
</dbReference>
<evidence type="ECO:0000256" key="3">
    <source>
        <dbReference type="ARBA" id="ARBA00022840"/>
    </source>
</evidence>
<evidence type="ECO:0000259" key="4">
    <source>
        <dbReference type="SMART" id="SM00796"/>
    </source>
</evidence>
<gene>
    <name evidence="5" type="primary">pxpB</name>
    <name evidence="5" type="ORF">JJQ60_03905</name>
</gene>
<dbReference type="SUPFAM" id="SSF160467">
    <property type="entry name" value="PH0987 N-terminal domain-like"/>
    <property type="match status" value="1"/>
</dbReference>
<dbReference type="PANTHER" id="PTHR34698">
    <property type="entry name" value="5-OXOPROLINASE SUBUNIT B"/>
    <property type="match status" value="1"/>
</dbReference>
<dbReference type="InterPro" id="IPR029000">
    <property type="entry name" value="Cyclophilin-like_dom_sf"/>
</dbReference>
<evidence type="ECO:0000256" key="2">
    <source>
        <dbReference type="ARBA" id="ARBA00022801"/>
    </source>
</evidence>
<keyword evidence="6" id="KW-1185">Reference proteome</keyword>
<dbReference type="AlphaFoldDB" id="A0A937DAF4"/>
<accession>A0A937DAF4</accession>
<dbReference type="PANTHER" id="PTHR34698:SF2">
    <property type="entry name" value="5-OXOPROLINASE SUBUNIT B"/>
    <property type="match status" value="1"/>
</dbReference>
<keyword evidence="2 5" id="KW-0378">Hydrolase</keyword>
<sequence>MKFTLQYKRYSEKAILIEWPSEINKNILKDLLSYKKQIEYKSIESVVEVITGYNSLLICYDITIDDFYEKVEALKLLYASNFLKLDTNTKLWEIPVCYSLDLAPDLKEYAATKSLTIDEVITLHTTLVYTVYCIGFLPGFLYLGGLDENLFLPRKKTPSLKVKKGSVAVGGNQTGIYPEDSPGGWHVIGKCPLGFFNVYTEPPCVFEPGDTIRFTSVDVAEYNDIRSQVYENKYLLKSTSI</sequence>
<dbReference type="Gene3D" id="2.40.100.10">
    <property type="entry name" value="Cyclophilin-like"/>
    <property type="match status" value="1"/>
</dbReference>
<name>A0A937DAF4_9FLAO</name>
<protein>
    <submittedName>
        <fullName evidence="5">5-oxoprolinase subunit PxpB</fullName>
        <ecNumber evidence="5">3.5.2.9</ecNumber>
    </submittedName>
</protein>
<proteinExistence type="predicted"/>
<dbReference type="EMBL" id="JAERQJ010000001">
    <property type="protein sequence ID" value="MBL0682646.1"/>
    <property type="molecule type" value="Genomic_DNA"/>
</dbReference>
<dbReference type="NCBIfam" id="TIGR00370">
    <property type="entry name" value="5-oxoprolinase subunit PxpB"/>
    <property type="match status" value="1"/>
</dbReference>
<dbReference type="RefSeq" id="WP_201916818.1">
    <property type="nucleotide sequence ID" value="NZ_BAABAX010000021.1"/>
</dbReference>
<feature type="domain" description="Carboxyltransferase" evidence="4">
    <location>
        <begin position="5"/>
        <end position="206"/>
    </location>
</feature>